<accession>A0ABS4KTT2</accession>
<gene>
    <name evidence="1" type="ORF">J2Z42_002166</name>
</gene>
<comment type="caution">
    <text evidence="1">The sequence shown here is derived from an EMBL/GenBank/DDBJ whole genome shotgun (WGS) entry which is preliminary data.</text>
</comment>
<dbReference type="Proteomes" id="UP001519307">
    <property type="component" value="Unassembled WGS sequence"/>
</dbReference>
<organism evidence="1 2">
    <name type="scientific">Clostridium algifaecis</name>
    <dbReference type="NCBI Taxonomy" id="1472040"/>
    <lineage>
        <taxon>Bacteria</taxon>
        <taxon>Bacillati</taxon>
        <taxon>Bacillota</taxon>
        <taxon>Clostridia</taxon>
        <taxon>Eubacteriales</taxon>
        <taxon>Clostridiaceae</taxon>
        <taxon>Clostridium</taxon>
    </lineage>
</organism>
<keyword evidence="2" id="KW-1185">Reference proteome</keyword>
<dbReference type="EMBL" id="JAGGLM010000015">
    <property type="protein sequence ID" value="MBP2033463.1"/>
    <property type="molecule type" value="Genomic_DNA"/>
</dbReference>
<evidence type="ECO:0000313" key="1">
    <source>
        <dbReference type="EMBL" id="MBP2033463.1"/>
    </source>
</evidence>
<evidence type="ECO:0000313" key="2">
    <source>
        <dbReference type="Proteomes" id="UP001519307"/>
    </source>
</evidence>
<name>A0ABS4KTT2_9CLOT</name>
<proteinExistence type="predicted"/>
<protein>
    <submittedName>
        <fullName evidence="1">Uncharacterized protein</fullName>
    </submittedName>
</protein>
<sequence length="96" mass="11526">MLKISKGKQRLLEYLGKPYTVKTIDFENYIYLNIRNGYDIEISGGKTVRSKFDIYVWQTKERLEIVERHMNLKPDLEGIKRLIDDIRERYSKLKIS</sequence>
<reference evidence="1 2" key="1">
    <citation type="submission" date="2021-03" db="EMBL/GenBank/DDBJ databases">
        <title>Genomic Encyclopedia of Type Strains, Phase IV (KMG-IV): sequencing the most valuable type-strain genomes for metagenomic binning, comparative biology and taxonomic classification.</title>
        <authorList>
            <person name="Goeker M."/>
        </authorList>
    </citation>
    <scope>NUCLEOTIDE SEQUENCE [LARGE SCALE GENOMIC DNA]</scope>
    <source>
        <strain evidence="1 2">DSM 28783</strain>
    </source>
</reference>
<dbReference type="RefSeq" id="WP_209702624.1">
    <property type="nucleotide sequence ID" value="NZ_JAGGLM010000015.1"/>
</dbReference>